<dbReference type="GeneID" id="68351185"/>
<gene>
    <name evidence="3" type="ORF">HRG_02056</name>
</gene>
<dbReference type="Proteomes" id="UP000824596">
    <property type="component" value="Unassembled WGS sequence"/>
</dbReference>
<dbReference type="InterPro" id="IPR002347">
    <property type="entry name" value="SDR_fam"/>
</dbReference>
<dbReference type="PRINTS" id="PR00081">
    <property type="entry name" value="GDHRDH"/>
</dbReference>
<evidence type="ECO:0000256" key="2">
    <source>
        <dbReference type="SAM" id="Phobius"/>
    </source>
</evidence>
<dbReference type="EMBL" id="JAIZPD010000002">
    <property type="protein sequence ID" value="KAH0966647.1"/>
    <property type="molecule type" value="Genomic_DNA"/>
</dbReference>
<keyword evidence="4" id="KW-1185">Reference proteome</keyword>
<dbReference type="PANTHER" id="PTHR43157">
    <property type="entry name" value="PHOSPHATIDYLINOSITOL-GLYCAN BIOSYNTHESIS CLASS F PROTEIN-RELATED"/>
    <property type="match status" value="1"/>
</dbReference>
<accession>A0A9P8N480</accession>
<dbReference type="Gene3D" id="3.40.50.720">
    <property type="entry name" value="NAD(P)-binding Rossmann-like Domain"/>
    <property type="match status" value="1"/>
</dbReference>
<evidence type="ECO:0000313" key="4">
    <source>
        <dbReference type="Proteomes" id="UP000824596"/>
    </source>
</evidence>
<dbReference type="GO" id="GO:0016491">
    <property type="term" value="F:oxidoreductase activity"/>
    <property type="evidence" value="ECO:0007669"/>
    <property type="project" value="UniProtKB-KW"/>
</dbReference>
<keyword evidence="2" id="KW-1133">Transmembrane helix</keyword>
<evidence type="ECO:0000256" key="1">
    <source>
        <dbReference type="ARBA" id="ARBA00023002"/>
    </source>
</evidence>
<comment type="caution">
    <text evidence="3">The sequence shown here is derived from an EMBL/GenBank/DDBJ whole genome shotgun (WGS) entry which is preliminary data.</text>
</comment>
<protein>
    <submittedName>
        <fullName evidence="3">Short chain dehydrogenase domain-containing protein</fullName>
    </submittedName>
</protein>
<dbReference type="Pfam" id="PF00106">
    <property type="entry name" value="adh_short"/>
    <property type="match status" value="1"/>
</dbReference>
<dbReference type="OrthoDB" id="191139at2759"/>
<keyword evidence="2" id="KW-0812">Transmembrane</keyword>
<dbReference type="RefSeq" id="XP_044724160.1">
    <property type="nucleotide sequence ID" value="XM_044860527.1"/>
</dbReference>
<sequence>MSPLWIRRLCIRAVDFLYGCLVLLPLGVILSKRALAGFGTGGWDESHIQNLDGKVAVVTGANAGIGYHTVRRLASKGAKVYLAARSESRAKAAIKRLLGDNPSIPPENLVWLRLDLSSQAQVVEAARELRAKEQRLDILVNNAGIDPYNYVRTSDGFEMAMAVNHIGHWTLTYCLLPLLKATAAQKGSDVRVVTVSSSGEARASPSNHFTCARDLDDACASPGWEDSCLGQARRYGTTKLANILFATELQRRMDVEPGNIISLSLNPGPVKTEGAAGAGARTTLFAAAADEVRENSERWKGRFLDGPGRVKSPSRRAQDVVAARNLWSITAAAVRATGALEKLEM</sequence>
<proteinExistence type="predicted"/>
<feature type="transmembrane region" description="Helical" evidence="2">
    <location>
        <begin position="9"/>
        <end position="30"/>
    </location>
</feature>
<dbReference type="AlphaFoldDB" id="A0A9P8N480"/>
<dbReference type="PANTHER" id="PTHR43157:SF31">
    <property type="entry name" value="PHOSPHATIDYLINOSITOL-GLYCAN BIOSYNTHESIS CLASS F PROTEIN"/>
    <property type="match status" value="1"/>
</dbReference>
<reference evidence="3" key="1">
    <citation type="submission" date="2021-09" db="EMBL/GenBank/DDBJ databases">
        <title>A high-quality genome of the endoparasitic fungus Hirsutella rhossiliensis with a comparison of Hirsutella genomes reveals transposable elements contributing to genome size variation.</title>
        <authorList>
            <person name="Lin R."/>
            <person name="Jiao Y."/>
            <person name="Sun X."/>
            <person name="Ling J."/>
            <person name="Xie B."/>
            <person name="Cheng X."/>
        </authorList>
    </citation>
    <scope>NUCLEOTIDE SEQUENCE</scope>
    <source>
        <strain evidence="3">HR02</strain>
    </source>
</reference>
<organism evidence="3 4">
    <name type="scientific">Hirsutella rhossiliensis</name>
    <dbReference type="NCBI Taxonomy" id="111463"/>
    <lineage>
        <taxon>Eukaryota</taxon>
        <taxon>Fungi</taxon>
        <taxon>Dikarya</taxon>
        <taxon>Ascomycota</taxon>
        <taxon>Pezizomycotina</taxon>
        <taxon>Sordariomycetes</taxon>
        <taxon>Hypocreomycetidae</taxon>
        <taxon>Hypocreales</taxon>
        <taxon>Ophiocordycipitaceae</taxon>
        <taxon>Hirsutella</taxon>
    </lineage>
</organism>
<evidence type="ECO:0000313" key="3">
    <source>
        <dbReference type="EMBL" id="KAH0966647.1"/>
    </source>
</evidence>
<name>A0A9P8N480_9HYPO</name>
<keyword evidence="1" id="KW-0560">Oxidoreductase</keyword>
<dbReference type="InterPro" id="IPR036291">
    <property type="entry name" value="NAD(P)-bd_dom_sf"/>
</dbReference>
<dbReference type="SUPFAM" id="SSF51735">
    <property type="entry name" value="NAD(P)-binding Rossmann-fold domains"/>
    <property type="match status" value="1"/>
</dbReference>
<keyword evidence="2" id="KW-0472">Membrane</keyword>